<evidence type="ECO:0000256" key="2">
    <source>
        <dbReference type="ARBA" id="ARBA00023200"/>
    </source>
</evidence>
<name>A0A8S5Q4A9_9CAUD</name>
<keyword evidence="2" id="KW-1035">Host cytoplasm</keyword>
<proteinExistence type="predicted"/>
<protein>
    <submittedName>
        <fullName evidence="3">Major capsid protein</fullName>
    </submittedName>
</protein>
<sequence length="358" mass="39231">MALNLKEVFAPAAIAAYWTNDPTNAMPFASDALFPAKKKAGLDLKWLRGHKGVGVSLMPSAFDAKATFRTREGFKFDETEMPFFREGYHLGEKDRQEILRVLDSNDPYARDVMNRLYDDTAQLITGARIVPERMIWQLLAPANGVPGITIKANGVNYTYNYDPDGTWKSTNYKEVSVAKSKWNVTTATPIADLNAAKDAVLASVGEVVTEVYMNTATFRNMIAADEVKNRFMTVTAKANAVLLDAEARQIIESATGLTIHLYDKMFKADQYSASEKYLPDGMVVVAPSGALGSTWYGTTPEEADLLSGQSGASVSIVNTGVAITTELTIHPVNANVYASEIVLPSFERMDAVYCIKAY</sequence>
<reference evidence="3" key="1">
    <citation type="journal article" date="2021" name="Proc. Natl. Acad. Sci. U.S.A.">
        <title>A Catalog of Tens of Thousands of Viruses from Human Metagenomes Reveals Hidden Associations with Chronic Diseases.</title>
        <authorList>
            <person name="Tisza M.J."/>
            <person name="Buck C.B."/>
        </authorList>
    </citation>
    <scope>NUCLEOTIDE SEQUENCE</scope>
    <source>
        <strain evidence="3">CtQqU1</strain>
    </source>
</reference>
<keyword evidence="1" id="KW-0946">Virion</keyword>
<keyword evidence="1" id="KW-0167">Capsid protein</keyword>
<dbReference type="EMBL" id="BK015568">
    <property type="protein sequence ID" value="DAE13649.1"/>
    <property type="molecule type" value="Genomic_DNA"/>
</dbReference>
<evidence type="ECO:0000256" key="1">
    <source>
        <dbReference type="ARBA" id="ARBA00022561"/>
    </source>
</evidence>
<dbReference type="Pfam" id="PF03864">
    <property type="entry name" value="Phage_cap_E"/>
    <property type="match status" value="1"/>
</dbReference>
<dbReference type="Gene3D" id="3.90.1690.10">
    <property type="entry name" value="phage-related protein like domain"/>
    <property type="match status" value="1"/>
</dbReference>
<dbReference type="InterPro" id="IPR053738">
    <property type="entry name" value="Lambda_capsid_assembly"/>
</dbReference>
<accession>A0A8S5Q4A9</accession>
<organism evidence="3">
    <name type="scientific">Siphoviridae sp. ctQqU1</name>
    <dbReference type="NCBI Taxonomy" id="2825496"/>
    <lineage>
        <taxon>Viruses</taxon>
        <taxon>Duplodnaviria</taxon>
        <taxon>Heunggongvirae</taxon>
        <taxon>Uroviricota</taxon>
        <taxon>Caudoviricetes</taxon>
    </lineage>
</organism>
<dbReference type="GO" id="GO:0019028">
    <property type="term" value="C:viral capsid"/>
    <property type="evidence" value="ECO:0007669"/>
    <property type="project" value="UniProtKB-KW"/>
</dbReference>
<dbReference type="InterPro" id="IPR005564">
    <property type="entry name" value="Major_capsid_GpE"/>
</dbReference>
<evidence type="ECO:0000313" key="3">
    <source>
        <dbReference type="EMBL" id="DAE13649.1"/>
    </source>
</evidence>